<dbReference type="Proteomes" id="UP000284375">
    <property type="component" value="Unassembled WGS sequence"/>
</dbReference>
<protein>
    <submittedName>
        <fullName evidence="2">Uncharacterized protein</fullName>
    </submittedName>
</protein>
<keyword evidence="3" id="KW-1185">Reference proteome</keyword>
<sequence length="236" mass="26164">MASTYNRHALLNNLPRAGFRWPRGSNLLRHSRQDRIILCALRDRGGANFLMPGARVDVRRVRRQLDDILAGIFDMATADANAGRIDQFASELDWAAELGTRLGWADDLDEDIFLELFVRLRQARREWESNKCEPFDRKDHGALAHALDRFYQATRDSLVENLDELFLMTQEPGVEDSGESVGDDPAVEAPHTQGTGASATAGEPHQQTPLASDGAGEDEDGDVQMDDGEGDDEGED</sequence>
<dbReference type="AlphaFoldDB" id="A0A423VFU2"/>
<gene>
    <name evidence="2" type="ORF">VSDG_08621</name>
</gene>
<organism evidence="2 3">
    <name type="scientific">Cytospora chrysosperma</name>
    <name type="common">Cytospora canker fungus</name>
    <name type="synonym">Sphaeria chrysosperma</name>
    <dbReference type="NCBI Taxonomy" id="252740"/>
    <lineage>
        <taxon>Eukaryota</taxon>
        <taxon>Fungi</taxon>
        <taxon>Dikarya</taxon>
        <taxon>Ascomycota</taxon>
        <taxon>Pezizomycotina</taxon>
        <taxon>Sordariomycetes</taxon>
        <taxon>Sordariomycetidae</taxon>
        <taxon>Diaporthales</taxon>
        <taxon>Cytosporaceae</taxon>
        <taxon>Cytospora</taxon>
    </lineage>
</organism>
<proteinExistence type="predicted"/>
<accession>A0A423VFU2</accession>
<evidence type="ECO:0000313" key="2">
    <source>
        <dbReference type="EMBL" id="ROV89783.1"/>
    </source>
</evidence>
<feature type="compositionally biased region" description="Acidic residues" evidence="1">
    <location>
        <begin position="215"/>
        <end position="236"/>
    </location>
</feature>
<reference evidence="2 3" key="1">
    <citation type="submission" date="2015-09" db="EMBL/GenBank/DDBJ databases">
        <title>Host preference determinants of Valsa canker pathogens revealed by comparative genomics.</title>
        <authorList>
            <person name="Yin Z."/>
            <person name="Huang L."/>
        </authorList>
    </citation>
    <scope>NUCLEOTIDE SEQUENCE [LARGE SCALE GENOMIC DNA]</scope>
    <source>
        <strain evidence="2 3">YSFL</strain>
    </source>
</reference>
<name>A0A423VFU2_CYTCH</name>
<dbReference type="EMBL" id="LJZO01000055">
    <property type="protein sequence ID" value="ROV89783.1"/>
    <property type="molecule type" value="Genomic_DNA"/>
</dbReference>
<feature type="region of interest" description="Disordered" evidence="1">
    <location>
        <begin position="173"/>
        <end position="236"/>
    </location>
</feature>
<evidence type="ECO:0000256" key="1">
    <source>
        <dbReference type="SAM" id="MobiDB-lite"/>
    </source>
</evidence>
<comment type="caution">
    <text evidence="2">The sequence shown here is derived from an EMBL/GenBank/DDBJ whole genome shotgun (WGS) entry which is preliminary data.</text>
</comment>
<evidence type="ECO:0000313" key="3">
    <source>
        <dbReference type="Proteomes" id="UP000284375"/>
    </source>
</evidence>
<dbReference type="OrthoDB" id="5236711at2759"/>
<feature type="compositionally biased region" description="Acidic residues" evidence="1">
    <location>
        <begin position="173"/>
        <end position="186"/>
    </location>
</feature>